<name>E9KTC4_STRKN</name>
<dbReference type="AlphaFoldDB" id="E9KTC4"/>
<gene>
    <name evidence="2" type="ORF">Tcs_SK_040</name>
</gene>
<protein>
    <submittedName>
        <fullName evidence="2">Uncharacterized protein</fullName>
    </submittedName>
</protein>
<evidence type="ECO:0000256" key="1">
    <source>
        <dbReference type="SAM" id="MobiDB-lite"/>
    </source>
</evidence>
<evidence type="ECO:0000313" key="2">
    <source>
        <dbReference type="EMBL" id="ADU56275.1"/>
    </source>
</evidence>
<sequence length="46" mass="4966">MLVTAVTPLTETTTPQHGGWGHLTAPAEHHPDDASIRFRHPPLLTG</sequence>
<proteinExistence type="predicted"/>
<organism evidence="2">
    <name type="scientific">Streptomyces kanamyceticus</name>
    <dbReference type="NCBI Taxonomy" id="1967"/>
    <lineage>
        <taxon>Bacteria</taxon>
        <taxon>Bacillati</taxon>
        <taxon>Actinomycetota</taxon>
        <taxon>Actinomycetes</taxon>
        <taxon>Kitasatosporales</taxon>
        <taxon>Streptomycetaceae</taxon>
        <taxon>Streptomyces</taxon>
    </lineage>
</organism>
<feature type="compositionally biased region" description="Low complexity" evidence="1">
    <location>
        <begin position="1"/>
        <end position="15"/>
    </location>
</feature>
<accession>E9KTC4</accession>
<dbReference type="EMBL" id="HM116536">
    <property type="protein sequence ID" value="ADU56275.1"/>
    <property type="molecule type" value="Genomic_DNA"/>
</dbReference>
<feature type="region of interest" description="Disordered" evidence="1">
    <location>
        <begin position="1"/>
        <end position="35"/>
    </location>
</feature>
<reference evidence="2" key="1">
    <citation type="journal article" date="2011" name="J. Am. Chem. Soc.">
        <title>Biosynthesis of the allylmalonyl-CoA extender unit for the FK506 polyketide synthase proceeds through a dedicated polyketide synthase and facilitates the mutasynthesis of analogues.</title>
        <authorList>
            <person name="Mo S."/>
            <person name="Kim D.H."/>
            <person name="Lee J.H."/>
            <person name="Park J.W."/>
            <person name="Basnet D.B."/>
            <person name="Ban Y.H."/>
            <person name="Yoo Y.J."/>
            <person name="Chen S.W."/>
            <person name="Park S.R."/>
            <person name="Choi E.A."/>
            <person name="Kim E."/>
            <person name="Jin Y.Y."/>
            <person name="Lee S.K."/>
            <person name="Park J.Y."/>
            <person name="Liu Y."/>
            <person name="Lee M.O."/>
            <person name="Lee K.S."/>
            <person name="Kim S.J."/>
            <person name="Kim D."/>
            <person name="Park B.C."/>
            <person name="Lee S.G."/>
            <person name="Kwon H.J."/>
            <person name="Suh J.W."/>
            <person name="Moore B.S."/>
            <person name="Lim S.K."/>
            <person name="Yoon Y.J."/>
        </authorList>
    </citation>
    <scope>NUCLEOTIDE SEQUENCE</scope>
    <source>
        <strain evidence="2">KCTC 9225</strain>
    </source>
</reference>